<keyword evidence="1" id="KW-0812">Transmembrane</keyword>
<evidence type="ECO:0000313" key="2">
    <source>
        <dbReference type="EMBL" id="SHJ08738.1"/>
    </source>
</evidence>
<evidence type="ECO:0000256" key="1">
    <source>
        <dbReference type="SAM" id="Phobius"/>
    </source>
</evidence>
<name>A0A1M6GFQ0_9FIRM</name>
<feature type="transmembrane region" description="Helical" evidence="1">
    <location>
        <begin position="148"/>
        <end position="172"/>
    </location>
</feature>
<evidence type="ECO:0000313" key="3">
    <source>
        <dbReference type="Proteomes" id="UP000184342"/>
    </source>
</evidence>
<dbReference type="Pfam" id="PF17248">
    <property type="entry name" value="DUF5317"/>
    <property type="match status" value="1"/>
</dbReference>
<dbReference type="STRING" id="1122934.SAMN02745691_01313"/>
<keyword evidence="1" id="KW-1133">Transmembrane helix</keyword>
<reference evidence="2 3" key="1">
    <citation type="submission" date="2016-11" db="EMBL/GenBank/DDBJ databases">
        <authorList>
            <person name="Jaros S."/>
            <person name="Januszkiewicz K."/>
            <person name="Wedrychowicz H."/>
        </authorList>
    </citation>
    <scope>NUCLEOTIDE SEQUENCE [LARGE SCALE GENOMIC DNA]</scope>
    <source>
        <strain evidence="2 3">DSM 15970</strain>
    </source>
</reference>
<accession>A0A1M6GFQ0</accession>
<dbReference type="Proteomes" id="UP000184342">
    <property type="component" value="Unassembled WGS sequence"/>
</dbReference>
<organism evidence="2 3">
    <name type="scientific">Parasporobacterium paucivorans DSM 15970</name>
    <dbReference type="NCBI Taxonomy" id="1122934"/>
    <lineage>
        <taxon>Bacteria</taxon>
        <taxon>Bacillati</taxon>
        <taxon>Bacillota</taxon>
        <taxon>Clostridia</taxon>
        <taxon>Lachnospirales</taxon>
        <taxon>Lachnospiraceae</taxon>
        <taxon>Parasporobacterium</taxon>
    </lineage>
</organism>
<dbReference type="AlphaFoldDB" id="A0A1M6GFQ0"/>
<evidence type="ECO:0008006" key="4">
    <source>
        <dbReference type="Google" id="ProtNLM"/>
    </source>
</evidence>
<keyword evidence="1" id="KW-0472">Membrane</keyword>
<dbReference type="InterPro" id="IPR035168">
    <property type="entry name" value="DUF5317"/>
</dbReference>
<protein>
    <recommendedName>
        <fullName evidence="4">DUF5317 domain-containing protein</fullName>
    </recommendedName>
</protein>
<gene>
    <name evidence="2" type="ORF">SAMN02745691_01313</name>
</gene>
<feature type="transmembrane region" description="Helical" evidence="1">
    <location>
        <begin position="26"/>
        <end position="45"/>
    </location>
</feature>
<sequence length="188" mass="21512">MLVFLLLAFLCGKLKGYRLRPLMKAYVLYPYFAIELLYIFLQGSVFMGNYDFIMYSAILNNIFLFALIIPIMFFKLYKQGLLGAGLIIAGTFLNKFVMIQNGGKMPVYPSLSKITGYFDASAIQTADSIHILGNESVRFKFLTDYIDVGYSIMSIGDLLIHSFVFITVYYSIKELNKKLEREKIYGII</sequence>
<dbReference type="EMBL" id="FQYT01000012">
    <property type="protein sequence ID" value="SHJ08738.1"/>
    <property type="molecule type" value="Genomic_DNA"/>
</dbReference>
<feature type="transmembrane region" description="Helical" evidence="1">
    <location>
        <begin position="52"/>
        <end position="74"/>
    </location>
</feature>
<feature type="transmembrane region" description="Helical" evidence="1">
    <location>
        <begin position="80"/>
        <end position="97"/>
    </location>
</feature>
<keyword evidence="3" id="KW-1185">Reference proteome</keyword>
<proteinExistence type="predicted"/>